<dbReference type="EMBL" id="LR796484">
    <property type="protein sequence ID" value="CAB4147304.1"/>
    <property type="molecule type" value="Genomic_DNA"/>
</dbReference>
<name>A0A6J5MKI6_9CAUD</name>
<organism evidence="2">
    <name type="scientific">uncultured Caudovirales phage</name>
    <dbReference type="NCBI Taxonomy" id="2100421"/>
    <lineage>
        <taxon>Viruses</taxon>
        <taxon>Duplodnaviria</taxon>
        <taxon>Heunggongvirae</taxon>
        <taxon>Uroviricota</taxon>
        <taxon>Caudoviricetes</taxon>
        <taxon>Peduoviridae</taxon>
        <taxon>Maltschvirus</taxon>
        <taxon>Maltschvirus maltsch</taxon>
    </lineage>
</organism>
<proteinExistence type="predicted"/>
<dbReference type="EMBL" id="LR796666">
    <property type="protein sequence ID" value="CAB4158278.1"/>
    <property type="molecule type" value="Genomic_DNA"/>
</dbReference>
<evidence type="ECO:0000313" key="2">
    <source>
        <dbReference type="EMBL" id="CAB4147304.1"/>
    </source>
</evidence>
<reference evidence="2" key="1">
    <citation type="submission" date="2020-04" db="EMBL/GenBank/DDBJ databases">
        <authorList>
            <person name="Chiriac C."/>
            <person name="Salcher M."/>
            <person name="Ghai R."/>
            <person name="Kavagutti S V."/>
        </authorList>
    </citation>
    <scope>NUCLEOTIDE SEQUENCE</scope>
</reference>
<feature type="region of interest" description="Disordered" evidence="1">
    <location>
        <begin position="75"/>
        <end position="103"/>
    </location>
</feature>
<evidence type="ECO:0000256" key="1">
    <source>
        <dbReference type="SAM" id="MobiDB-lite"/>
    </source>
</evidence>
<sequence length="103" mass="11695">MALIRGQEVKEGPKQLPANPKMYNSIVVQAKSRFSKYPSPAAAHWVHTKYGQMGGRYVPSKKDIDPRFRDYVKEEQDKKEAMQKKKVTKPVGKGMVAGEGFRK</sequence>
<protein>
    <submittedName>
        <fullName evidence="2">Uncharacterized protein</fullName>
    </submittedName>
</protein>
<accession>A0A6J5MKI6</accession>
<evidence type="ECO:0000313" key="3">
    <source>
        <dbReference type="EMBL" id="CAB4158278.1"/>
    </source>
</evidence>
<gene>
    <name evidence="2" type="ORF">UFOVP429_21</name>
    <name evidence="3" type="ORF">UFOVP696_146</name>
</gene>